<keyword evidence="2" id="KW-1133">Transmembrane helix</keyword>
<proteinExistence type="predicted"/>
<sequence length="292" mass="30217">MSNDTILREVNEELRGDRMRALWRSFGPYVIGAAVGVVLIVAASEGWSWWQNSNAARASDEFYAALDIADGDDAAAAQAALNGVIDTNVGGYPILARFRQAAILAESGQTAEAIAAYDALAGSINNQRLRELALVFAANLLVDGGDVSAVQTRVGGLISPENPMRNAAREALGLVQYRAGDLAGAAASFEAITNDPQVNPQTRNRVQLFLLQVLSEGDGVEPPLESAAEAEPDPAAEPALVEEAPAAEDAPAEAAPPAVEAEPASEAPAAEAPADDAVPADELIPDTTPAGN</sequence>
<keyword evidence="2" id="KW-0812">Transmembrane</keyword>
<accession>A0A433X3B0</accession>
<dbReference type="EMBL" id="RZNJ01000007">
    <property type="protein sequence ID" value="RUT28548.1"/>
    <property type="molecule type" value="Genomic_DNA"/>
</dbReference>
<evidence type="ECO:0000313" key="5">
    <source>
        <dbReference type="Proteomes" id="UP000281547"/>
    </source>
</evidence>
<evidence type="ECO:0000259" key="3">
    <source>
        <dbReference type="Pfam" id="PF09976"/>
    </source>
</evidence>
<evidence type="ECO:0000256" key="2">
    <source>
        <dbReference type="SAM" id="Phobius"/>
    </source>
</evidence>
<feature type="region of interest" description="Disordered" evidence="1">
    <location>
        <begin position="220"/>
        <end position="292"/>
    </location>
</feature>
<evidence type="ECO:0000313" key="4">
    <source>
        <dbReference type="EMBL" id="RUT28548.1"/>
    </source>
</evidence>
<dbReference type="OrthoDB" id="7173339at2"/>
<evidence type="ECO:0000256" key="1">
    <source>
        <dbReference type="SAM" id="MobiDB-lite"/>
    </source>
</evidence>
<dbReference type="RefSeq" id="WP_127189683.1">
    <property type="nucleotide sequence ID" value="NZ_RZNJ01000007.1"/>
</dbReference>
<dbReference type="Proteomes" id="UP000281547">
    <property type="component" value="Unassembled WGS sequence"/>
</dbReference>
<protein>
    <submittedName>
        <fullName evidence="4">Tetratricopeptide repeat protein</fullName>
    </submittedName>
</protein>
<organism evidence="4 5">
    <name type="scientific">Arsenicitalea aurantiaca</name>
    <dbReference type="NCBI Taxonomy" id="1783274"/>
    <lineage>
        <taxon>Bacteria</taxon>
        <taxon>Pseudomonadati</taxon>
        <taxon>Pseudomonadota</taxon>
        <taxon>Alphaproteobacteria</taxon>
        <taxon>Hyphomicrobiales</taxon>
        <taxon>Devosiaceae</taxon>
        <taxon>Arsenicitalea</taxon>
    </lineage>
</organism>
<gene>
    <name evidence="4" type="ORF">EMQ25_16360</name>
</gene>
<keyword evidence="5" id="KW-1185">Reference proteome</keyword>
<comment type="caution">
    <text evidence="4">The sequence shown here is derived from an EMBL/GenBank/DDBJ whole genome shotgun (WGS) entry which is preliminary data.</text>
</comment>
<dbReference type="Pfam" id="PF09976">
    <property type="entry name" value="TPR_21"/>
    <property type="match status" value="1"/>
</dbReference>
<feature type="compositionally biased region" description="Low complexity" evidence="1">
    <location>
        <begin position="236"/>
        <end position="282"/>
    </location>
</feature>
<feature type="domain" description="Ancillary SecYEG translocon subunit/Cell division coordinator CpoB TPR" evidence="3">
    <location>
        <begin position="21"/>
        <end position="195"/>
    </location>
</feature>
<name>A0A433X3B0_9HYPH</name>
<keyword evidence="2" id="KW-0472">Membrane</keyword>
<dbReference type="InterPro" id="IPR018704">
    <property type="entry name" value="SecYEG/CpoB_TPR"/>
</dbReference>
<feature type="transmembrane region" description="Helical" evidence="2">
    <location>
        <begin position="26"/>
        <end position="50"/>
    </location>
</feature>
<dbReference type="AlphaFoldDB" id="A0A433X3B0"/>
<reference evidence="4 5" key="1">
    <citation type="journal article" date="2016" name="Int. J. Syst. Evol. Microbiol.">
        <title>Arsenicitalea aurantiaca gen. nov., sp. nov., a new member of the family Hyphomicrobiaceae, isolated from high-arsenic sediment.</title>
        <authorList>
            <person name="Mu Y."/>
            <person name="Zhou L."/>
            <person name="Zeng X.C."/>
            <person name="Liu L."/>
            <person name="Pan Y."/>
            <person name="Chen X."/>
            <person name="Wang J."/>
            <person name="Li S."/>
            <person name="Li W.J."/>
            <person name="Wang Y."/>
        </authorList>
    </citation>
    <scope>NUCLEOTIDE SEQUENCE [LARGE SCALE GENOMIC DNA]</scope>
    <source>
        <strain evidence="4 5">42-50</strain>
    </source>
</reference>